<accession>A0A553WAD4</accession>
<evidence type="ECO:0000313" key="3">
    <source>
        <dbReference type="EMBL" id="TSB01632.1"/>
    </source>
</evidence>
<dbReference type="InterPro" id="IPR000073">
    <property type="entry name" value="AB_hydrolase_1"/>
</dbReference>
<dbReference type="Pfam" id="PF00561">
    <property type="entry name" value="Abhydrolase_1"/>
    <property type="match status" value="1"/>
</dbReference>
<feature type="domain" description="AB hydrolase-1" evidence="2">
    <location>
        <begin position="40"/>
        <end position="131"/>
    </location>
</feature>
<dbReference type="Proteomes" id="UP000320160">
    <property type="component" value="Unassembled WGS sequence"/>
</dbReference>
<sequence>MSSEICPDNFTAMKITRHYLTIKNAESKRRVHYRKCGDGPPVLLIHQSPRSSAEYETVMRQWGERFTCIAPDSPGFGQSDPLPVERPSTADYADAIIAFADAAGFRGIAAYGFHSGGIFLMNALRRYPEKFVALGVGGYPCFREDELADVGEDYLPPFAPKEFGEHLVWAWNRMLEQSWYFPWFKPENSRRLPNPHADPMALQNMVMDLLASGDSYRDGYRAALTAGFDVPAATASVPPAFLSSYHGDPMTAHMKRFPALPSGWTTQEQSDPPSHFAANADFLEKHPAPAFTPATDEDAGFLHVSAGGFDGLIHWQGAGKTLHLHAPGRSFDVLSASGRLKIDLPGHGLSDPWGGEPPVDYDAWQRVISVVCAHFNVENVESEPLPKGEPDLLYPDLNPDRFGGHLVKAWAIVRAAHVFEPWYATARDNAVSIDTAAMAADKLAREHLALIRSSAAKALHIARLSERMI</sequence>
<dbReference type="AlphaFoldDB" id="A0A553WAD4"/>
<keyword evidence="1 3" id="KW-0378">Hydrolase</keyword>
<dbReference type="PANTHER" id="PTHR43798">
    <property type="entry name" value="MONOACYLGLYCEROL LIPASE"/>
    <property type="match status" value="1"/>
</dbReference>
<dbReference type="InterPro" id="IPR029058">
    <property type="entry name" value="AB_hydrolase_fold"/>
</dbReference>
<name>A0A553WAD4_9SPHN</name>
<protein>
    <submittedName>
        <fullName evidence="3">Alpha/beta fold hydrolase</fullName>
    </submittedName>
</protein>
<reference evidence="3 4" key="1">
    <citation type="submission" date="2019-07" db="EMBL/GenBank/DDBJ databases">
        <authorList>
            <person name="Park M."/>
        </authorList>
    </citation>
    <scope>NUCLEOTIDE SEQUENCE [LARGE SCALE GENOMIC DNA]</scope>
    <source>
        <strain evidence="3 4">KCTC32445</strain>
    </source>
</reference>
<proteinExistence type="predicted"/>
<dbReference type="InterPro" id="IPR050266">
    <property type="entry name" value="AB_hydrolase_sf"/>
</dbReference>
<dbReference type="SUPFAM" id="SSF53474">
    <property type="entry name" value="alpha/beta-Hydrolases"/>
    <property type="match status" value="1"/>
</dbReference>
<keyword evidence="4" id="KW-1185">Reference proteome</keyword>
<dbReference type="OrthoDB" id="9799612at2"/>
<organism evidence="3 4">
    <name type="scientific">Sphingorhabdus contaminans</name>
    <dbReference type="NCBI Taxonomy" id="1343899"/>
    <lineage>
        <taxon>Bacteria</taxon>
        <taxon>Pseudomonadati</taxon>
        <taxon>Pseudomonadota</taxon>
        <taxon>Alphaproteobacteria</taxon>
        <taxon>Sphingomonadales</taxon>
        <taxon>Sphingomonadaceae</taxon>
        <taxon>Sphingorhabdus</taxon>
    </lineage>
</organism>
<comment type="caution">
    <text evidence="3">The sequence shown here is derived from an EMBL/GenBank/DDBJ whole genome shotgun (WGS) entry which is preliminary data.</text>
</comment>
<gene>
    <name evidence="3" type="ORF">FOM92_10635</name>
</gene>
<evidence type="ECO:0000259" key="2">
    <source>
        <dbReference type="Pfam" id="PF00561"/>
    </source>
</evidence>
<dbReference type="Gene3D" id="3.40.50.1820">
    <property type="entry name" value="alpha/beta hydrolase"/>
    <property type="match status" value="1"/>
</dbReference>
<evidence type="ECO:0000313" key="4">
    <source>
        <dbReference type="Proteomes" id="UP000320160"/>
    </source>
</evidence>
<dbReference type="GO" id="GO:0016787">
    <property type="term" value="F:hydrolase activity"/>
    <property type="evidence" value="ECO:0007669"/>
    <property type="project" value="UniProtKB-KW"/>
</dbReference>
<evidence type="ECO:0000256" key="1">
    <source>
        <dbReference type="ARBA" id="ARBA00022801"/>
    </source>
</evidence>
<dbReference type="GO" id="GO:0016020">
    <property type="term" value="C:membrane"/>
    <property type="evidence" value="ECO:0007669"/>
    <property type="project" value="TreeGrafter"/>
</dbReference>
<dbReference type="PANTHER" id="PTHR43798:SF31">
    <property type="entry name" value="AB HYDROLASE SUPERFAMILY PROTEIN YCLE"/>
    <property type="match status" value="1"/>
</dbReference>
<dbReference type="EMBL" id="VKKU01000002">
    <property type="protein sequence ID" value="TSB01632.1"/>
    <property type="molecule type" value="Genomic_DNA"/>
</dbReference>